<evidence type="ECO:0000256" key="3">
    <source>
        <dbReference type="ARBA" id="ARBA00022692"/>
    </source>
</evidence>
<feature type="transmembrane region" description="Helical" evidence="6">
    <location>
        <begin position="91"/>
        <end position="112"/>
    </location>
</feature>
<evidence type="ECO:0000256" key="2">
    <source>
        <dbReference type="ARBA" id="ARBA00022475"/>
    </source>
</evidence>
<comment type="caution">
    <text evidence="7">The sequence shown here is derived from an EMBL/GenBank/DDBJ whole genome shotgun (WGS) entry which is preliminary data.</text>
</comment>
<keyword evidence="5 6" id="KW-0472">Membrane</keyword>
<proteinExistence type="predicted"/>
<feature type="transmembrane region" description="Helical" evidence="6">
    <location>
        <begin position="118"/>
        <end position="139"/>
    </location>
</feature>
<dbReference type="Pfam" id="PF02588">
    <property type="entry name" value="YitT_membrane"/>
    <property type="match status" value="1"/>
</dbReference>
<feature type="transmembrane region" description="Helical" evidence="6">
    <location>
        <begin position="62"/>
        <end position="84"/>
    </location>
</feature>
<evidence type="ECO:0000256" key="5">
    <source>
        <dbReference type="ARBA" id="ARBA00023136"/>
    </source>
</evidence>
<organism evidence="7 8">
    <name type="scientific">Novosphingobium umbonatum</name>
    <dbReference type="NCBI Taxonomy" id="1908524"/>
    <lineage>
        <taxon>Bacteria</taxon>
        <taxon>Pseudomonadati</taxon>
        <taxon>Pseudomonadota</taxon>
        <taxon>Alphaproteobacteria</taxon>
        <taxon>Sphingomonadales</taxon>
        <taxon>Sphingomonadaceae</taxon>
        <taxon>Novosphingobium</taxon>
    </lineage>
</organism>
<sequence length="214" mass="22855">MSKRKHAPLAESALPRVVPHTLVEDIFGVSNGCLLLALGLHLLHTAKLITGGVAGLALMLSYLLPFSTGVLFTAINLPIFALFWRRLGTPYILRTSVATLAIMVLVDVVAAGLEINRIAMPVAALVGGTVLGIGVLAVTRHATGVGGLAVVARWLSQWKGWRFGAICMVIDAVIVGCAFATLGWQRGFWSLVAALVMNAVVLVWHRPDRYRAEA</sequence>
<dbReference type="GO" id="GO:0005886">
    <property type="term" value="C:plasma membrane"/>
    <property type="evidence" value="ECO:0007669"/>
    <property type="project" value="UniProtKB-SubCell"/>
</dbReference>
<dbReference type="InterPro" id="IPR051461">
    <property type="entry name" value="UPF0750_membrane"/>
</dbReference>
<gene>
    <name evidence="7" type="ORF">EOE18_14025</name>
</gene>
<dbReference type="PANTHER" id="PTHR33545">
    <property type="entry name" value="UPF0750 MEMBRANE PROTEIN YITT-RELATED"/>
    <property type="match status" value="1"/>
</dbReference>
<evidence type="ECO:0000313" key="8">
    <source>
        <dbReference type="Proteomes" id="UP000282837"/>
    </source>
</evidence>
<reference evidence="7 8" key="1">
    <citation type="submission" date="2019-01" db="EMBL/GenBank/DDBJ databases">
        <authorList>
            <person name="Chen W.-M."/>
        </authorList>
    </citation>
    <scope>NUCLEOTIDE SEQUENCE [LARGE SCALE GENOMIC DNA]</scope>
    <source>
        <strain evidence="7 8">FSY-9</strain>
    </source>
</reference>
<accession>A0A3S2UQ11</accession>
<dbReference type="PANTHER" id="PTHR33545:SF5">
    <property type="entry name" value="UPF0750 MEMBRANE PROTEIN YITT"/>
    <property type="match status" value="1"/>
</dbReference>
<evidence type="ECO:0000313" key="7">
    <source>
        <dbReference type="EMBL" id="RVU03966.1"/>
    </source>
</evidence>
<dbReference type="InterPro" id="IPR003740">
    <property type="entry name" value="YitT"/>
</dbReference>
<protein>
    <submittedName>
        <fullName evidence="7">YitT family protein</fullName>
    </submittedName>
</protein>
<keyword evidence="3 6" id="KW-0812">Transmembrane</keyword>
<feature type="transmembrane region" description="Helical" evidence="6">
    <location>
        <begin position="160"/>
        <end position="182"/>
    </location>
</feature>
<dbReference type="AlphaFoldDB" id="A0A3S2UQ11"/>
<keyword evidence="4 6" id="KW-1133">Transmembrane helix</keyword>
<dbReference type="Proteomes" id="UP000282837">
    <property type="component" value="Unassembled WGS sequence"/>
</dbReference>
<dbReference type="EMBL" id="SACO01000011">
    <property type="protein sequence ID" value="RVU03966.1"/>
    <property type="molecule type" value="Genomic_DNA"/>
</dbReference>
<keyword evidence="2" id="KW-1003">Cell membrane</keyword>
<dbReference type="OrthoDB" id="3296441at2"/>
<keyword evidence="8" id="KW-1185">Reference proteome</keyword>
<name>A0A3S2UQ11_9SPHN</name>
<evidence type="ECO:0000256" key="1">
    <source>
        <dbReference type="ARBA" id="ARBA00004651"/>
    </source>
</evidence>
<feature type="transmembrane region" description="Helical" evidence="6">
    <location>
        <begin position="188"/>
        <end position="205"/>
    </location>
</feature>
<evidence type="ECO:0000256" key="4">
    <source>
        <dbReference type="ARBA" id="ARBA00022989"/>
    </source>
</evidence>
<evidence type="ECO:0000256" key="6">
    <source>
        <dbReference type="SAM" id="Phobius"/>
    </source>
</evidence>
<dbReference type="RefSeq" id="WP_127710579.1">
    <property type="nucleotide sequence ID" value="NZ_SACO01000011.1"/>
</dbReference>
<comment type="subcellular location">
    <subcellularLocation>
        <location evidence="1">Cell membrane</location>
        <topology evidence="1">Multi-pass membrane protein</topology>
    </subcellularLocation>
</comment>